<dbReference type="AlphaFoldDB" id="A0A392VXP5"/>
<comment type="caution">
    <text evidence="1">The sequence shown here is derived from an EMBL/GenBank/DDBJ whole genome shotgun (WGS) entry which is preliminary data.</text>
</comment>
<name>A0A392VXP5_9FABA</name>
<evidence type="ECO:0000313" key="1">
    <source>
        <dbReference type="EMBL" id="MCI93144.1"/>
    </source>
</evidence>
<keyword evidence="2" id="KW-1185">Reference proteome</keyword>
<dbReference type="Proteomes" id="UP000265520">
    <property type="component" value="Unassembled WGS sequence"/>
</dbReference>
<accession>A0A392VXP5</accession>
<protein>
    <submittedName>
        <fullName evidence="1">Uncharacterized protein</fullName>
    </submittedName>
</protein>
<proteinExistence type="predicted"/>
<organism evidence="1 2">
    <name type="scientific">Trifolium medium</name>
    <dbReference type="NCBI Taxonomy" id="97028"/>
    <lineage>
        <taxon>Eukaryota</taxon>
        <taxon>Viridiplantae</taxon>
        <taxon>Streptophyta</taxon>
        <taxon>Embryophyta</taxon>
        <taxon>Tracheophyta</taxon>
        <taxon>Spermatophyta</taxon>
        <taxon>Magnoliopsida</taxon>
        <taxon>eudicotyledons</taxon>
        <taxon>Gunneridae</taxon>
        <taxon>Pentapetalae</taxon>
        <taxon>rosids</taxon>
        <taxon>fabids</taxon>
        <taxon>Fabales</taxon>
        <taxon>Fabaceae</taxon>
        <taxon>Papilionoideae</taxon>
        <taxon>50 kb inversion clade</taxon>
        <taxon>NPAAA clade</taxon>
        <taxon>Hologalegina</taxon>
        <taxon>IRL clade</taxon>
        <taxon>Trifolieae</taxon>
        <taxon>Trifolium</taxon>
    </lineage>
</organism>
<reference evidence="1 2" key="1">
    <citation type="journal article" date="2018" name="Front. Plant Sci.">
        <title>Red Clover (Trifolium pratense) and Zigzag Clover (T. medium) - A Picture of Genomic Similarities and Differences.</title>
        <authorList>
            <person name="Dluhosova J."/>
            <person name="Istvanek J."/>
            <person name="Nedelnik J."/>
            <person name="Repkova J."/>
        </authorList>
    </citation>
    <scope>NUCLEOTIDE SEQUENCE [LARGE SCALE GENOMIC DNA]</scope>
    <source>
        <strain evidence="2">cv. 10/8</strain>
        <tissue evidence="1">Leaf</tissue>
    </source>
</reference>
<dbReference type="EMBL" id="LXQA011320643">
    <property type="protein sequence ID" value="MCI93144.1"/>
    <property type="molecule type" value="Genomic_DNA"/>
</dbReference>
<evidence type="ECO:0000313" key="2">
    <source>
        <dbReference type="Proteomes" id="UP000265520"/>
    </source>
</evidence>
<sequence length="52" mass="5759">MDMHRFKETSGPGLATCTGSTSTCIGARFSRVPYAPVQLQDESMHWFSLHAD</sequence>